<proteinExistence type="inferred from homology"/>
<protein>
    <recommendedName>
        <fullName evidence="2">glutamine--tRNA ligase</fullName>
        <ecNumber evidence="2">6.1.1.18</ecNumber>
    </recommendedName>
</protein>
<dbReference type="PRINTS" id="PR00987">
    <property type="entry name" value="TRNASYNTHGLU"/>
</dbReference>
<keyword evidence="4 9" id="KW-0547">Nucleotide-binding</keyword>
<dbReference type="InterPro" id="IPR014729">
    <property type="entry name" value="Rossmann-like_a/b/a_fold"/>
</dbReference>
<comment type="caution">
    <text evidence="13">The sequence shown here is derived from an EMBL/GenBank/DDBJ whole genome shotgun (WGS) entry which is preliminary data.</text>
</comment>
<comment type="catalytic activity">
    <reaction evidence="8">
        <text>tRNA(Gln) + L-glutamine + ATP = L-glutaminyl-tRNA(Gln) + AMP + diphosphate</text>
        <dbReference type="Rhea" id="RHEA:20121"/>
        <dbReference type="Rhea" id="RHEA-COMP:9662"/>
        <dbReference type="Rhea" id="RHEA-COMP:9681"/>
        <dbReference type="ChEBI" id="CHEBI:30616"/>
        <dbReference type="ChEBI" id="CHEBI:33019"/>
        <dbReference type="ChEBI" id="CHEBI:58359"/>
        <dbReference type="ChEBI" id="CHEBI:78442"/>
        <dbReference type="ChEBI" id="CHEBI:78521"/>
        <dbReference type="ChEBI" id="CHEBI:456215"/>
        <dbReference type="EC" id="6.1.1.18"/>
    </reaction>
</comment>
<evidence type="ECO:0000313" key="13">
    <source>
        <dbReference type="EMBL" id="TNV73686.1"/>
    </source>
</evidence>
<dbReference type="EMBL" id="RRYP01018316">
    <property type="protein sequence ID" value="TNV73686.1"/>
    <property type="molecule type" value="Genomic_DNA"/>
</dbReference>
<accession>A0A8J8SX91</accession>
<gene>
    <name evidence="13" type="ORF">FGO68_gene17770</name>
</gene>
<dbReference type="Pfam" id="PF03950">
    <property type="entry name" value="tRNA-synt_1c_C"/>
    <property type="match status" value="1"/>
</dbReference>
<dbReference type="InterPro" id="IPR049437">
    <property type="entry name" value="tRNA-synt_1c_C2"/>
</dbReference>
<feature type="domain" description="Glutamyl/glutaminyl-tRNA synthetase class Ib catalytic" evidence="10">
    <location>
        <begin position="83"/>
        <end position="386"/>
    </location>
</feature>
<organism evidence="13 14">
    <name type="scientific">Halteria grandinella</name>
    <dbReference type="NCBI Taxonomy" id="5974"/>
    <lineage>
        <taxon>Eukaryota</taxon>
        <taxon>Sar</taxon>
        <taxon>Alveolata</taxon>
        <taxon>Ciliophora</taxon>
        <taxon>Intramacronucleata</taxon>
        <taxon>Spirotrichea</taxon>
        <taxon>Stichotrichia</taxon>
        <taxon>Sporadotrichida</taxon>
        <taxon>Halteriidae</taxon>
        <taxon>Halteria</taxon>
    </lineage>
</organism>
<dbReference type="InterPro" id="IPR050132">
    <property type="entry name" value="Gln/Glu-tRNA_Ligase"/>
</dbReference>
<dbReference type="InterPro" id="IPR020056">
    <property type="entry name" value="Rbsml_bL25/Gln-tRNA_synth_N"/>
</dbReference>
<keyword evidence="7 9" id="KW-0030">Aminoacyl-tRNA synthetase</keyword>
<feature type="domain" description="Glutamyl/glutaminyl-tRNA synthetase class Ib anti-codon binding" evidence="11">
    <location>
        <begin position="392"/>
        <end position="490"/>
    </location>
</feature>
<evidence type="ECO:0000256" key="6">
    <source>
        <dbReference type="ARBA" id="ARBA00022917"/>
    </source>
</evidence>
<dbReference type="InterPro" id="IPR004514">
    <property type="entry name" value="Gln-tRNA-synth"/>
</dbReference>
<dbReference type="Gene3D" id="2.40.240.10">
    <property type="entry name" value="Ribosomal Protein L25, Chain P"/>
    <property type="match status" value="2"/>
</dbReference>
<dbReference type="SUPFAM" id="SSF50715">
    <property type="entry name" value="Ribosomal protein L25-like"/>
    <property type="match status" value="1"/>
</dbReference>
<comment type="similarity">
    <text evidence="1 9">Belongs to the class-I aminoacyl-tRNA synthetase family.</text>
</comment>
<dbReference type="GO" id="GO:0004819">
    <property type="term" value="F:glutamine-tRNA ligase activity"/>
    <property type="evidence" value="ECO:0007669"/>
    <property type="project" value="UniProtKB-EC"/>
</dbReference>
<keyword evidence="6 9" id="KW-0648">Protein biosynthesis</keyword>
<dbReference type="NCBIfam" id="TIGR00440">
    <property type="entry name" value="glnS"/>
    <property type="match status" value="1"/>
</dbReference>
<feature type="domain" description="tRNA synthetases class I (E and Q) anti-codon binding" evidence="12">
    <location>
        <begin position="503"/>
        <end position="575"/>
    </location>
</feature>
<evidence type="ECO:0000259" key="11">
    <source>
        <dbReference type="Pfam" id="PF03950"/>
    </source>
</evidence>
<evidence type="ECO:0000256" key="7">
    <source>
        <dbReference type="ARBA" id="ARBA00023146"/>
    </source>
</evidence>
<dbReference type="AlphaFoldDB" id="A0A8J8SX91"/>
<dbReference type="InterPro" id="IPR001412">
    <property type="entry name" value="aa-tRNA-synth_I_CS"/>
</dbReference>
<dbReference type="GO" id="GO:0006425">
    <property type="term" value="P:glutaminyl-tRNA aminoacylation"/>
    <property type="evidence" value="ECO:0007669"/>
    <property type="project" value="InterPro"/>
</dbReference>
<dbReference type="InterPro" id="IPR020059">
    <property type="entry name" value="Glu/Gln-tRNA-synth_Ib_codon-bd"/>
</dbReference>
<evidence type="ECO:0000256" key="2">
    <source>
        <dbReference type="ARBA" id="ARBA00012836"/>
    </source>
</evidence>
<evidence type="ECO:0000256" key="1">
    <source>
        <dbReference type="ARBA" id="ARBA00005594"/>
    </source>
</evidence>
<evidence type="ECO:0000313" key="14">
    <source>
        <dbReference type="Proteomes" id="UP000785679"/>
    </source>
</evidence>
<evidence type="ECO:0000256" key="8">
    <source>
        <dbReference type="ARBA" id="ARBA00048270"/>
    </source>
</evidence>
<dbReference type="Proteomes" id="UP000785679">
    <property type="component" value="Unassembled WGS sequence"/>
</dbReference>
<dbReference type="FunFam" id="3.40.50.620:FF:000037">
    <property type="entry name" value="Glutamine--tRNA ligase cytoplasmic"/>
    <property type="match status" value="1"/>
</dbReference>
<dbReference type="Pfam" id="PF20974">
    <property type="entry name" value="tRNA-synt_1c_C2"/>
    <property type="match status" value="1"/>
</dbReference>
<dbReference type="EC" id="6.1.1.18" evidence="2"/>
<evidence type="ECO:0000256" key="9">
    <source>
        <dbReference type="RuleBase" id="RU363037"/>
    </source>
</evidence>
<dbReference type="Pfam" id="PF00749">
    <property type="entry name" value="tRNA-synt_1c"/>
    <property type="match status" value="1"/>
</dbReference>
<dbReference type="PANTHER" id="PTHR43097:SF4">
    <property type="entry name" value="GLUTAMINE--TRNA LIGASE"/>
    <property type="match status" value="1"/>
</dbReference>
<evidence type="ECO:0000259" key="12">
    <source>
        <dbReference type="Pfam" id="PF20974"/>
    </source>
</evidence>
<dbReference type="SUPFAM" id="SSF52374">
    <property type="entry name" value="Nucleotidylyl transferase"/>
    <property type="match status" value="1"/>
</dbReference>
<evidence type="ECO:0000256" key="5">
    <source>
        <dbReference type="ARBA" id="ARBA00022840"/>
    </source>
</evidence>
<reference evidence="13" key="1">
    <citation type="submission" date="2019-06" db="EMBL/GenBank/DDBJ databases">
        <authorList>
            <person name="Zheng W."/>
        </authorList>
    </citation>
    <scope>NUCLEOTIDE SEQUENCE</scope>
    <source>
        <strain evidence="13">QDHG01</strain>
    </source>
</reference>
<evidence type="ECO:0000256" key="4">
    <source>
        <dbReference type="ARBA" id="ARBA00022741"/>
    </source>
</evidence>
<dbReference type="PANTHER" id="PTHR43097">
    <property type="entry name" value="GLUTAMINE-TRNA LIGASE"/>
    <property type="match status" value="1"/>
</dbReference>
<name>A0A8J8SX91_HALGN</name>
<keyword evidence="5 9" id="KW-0067">ATP-binding</keyword>
<evidence type="ECO:0000256" key="3">
    <source>
        <dbReference type="ARBA" id="ARBA00022598"/>
    </source>
</evidence>
<dbReference type="InterPro" id="IPR011035">
    <property type="entry name" value="Ribosomal_bL25/Gln-tRNA_synth"/>
</dbReference>
<dbReference type="PROSITE" id="PS00178">
    <property type="entry name" value="AA_TRNA_LIGASE_I"/>
    <property type="match status" value="1"/>
</dbReference>
<dbReference type="GO" id="GO:0005524">
    <property type="term" value="F:ATP binding"/>
    <property type="evidence" value="ECO:0007669"/>
    <property type="project" value="UniProtKB-KW"/>
</dbReference>
<dbReference type="InterPro" id="IPR000924">
    <property type="entry name" value="Glu/Gln-tRNA-synth"/>
</dbReference>
<sequence length="607" mass="69859">MELINKTKAELLKDIPKVEGAKKAKAAPAKEVKAPTEQVAAAAAAEPETTTGKDIDDIIGRDIEAARNSEELLKKHREATGGKILTRFPPEPNGYLHIGHAKAMRFNFTFAKERGGTTYLRYDDTNPVKENQEFIDNIRNCVDWLGYKPFKVTYASDYFQDLYDLACELIRRGKAYVCHSSKVEIAEQRSKMINSPFRDRSVEENLRLFEQMKQGRFAENECCLRVKIDMTHVNPNMRDFVAYRIRYVPHPHAGSKWCIYPTYDYTHCINDSLENITHSLCTLEFENRRESYYWLLGALDLYKPMVWEYSRLNLTYTVLSKRKLEKLVGEGLVSGWEDPRMPTILGLKRRGYTPTMINNFAAEIGVSRNGNDNITSINVLENYARKELDVTASRTFGVQEPVLLEIVNFDEVKVREIKAPLFPADPSRGEQTYTLSSRVFIDADDFSSEHKKGFFGLTPEQPVCLKYGPVVQLQDIVKSADGKVEKVRVKVLLDFKEKLKGYIHWVSEEHSTDAVVRLYNHMFTIEAVPNDEWEKYINPQSLVMKANAKVWRHVADGAKEFDRYQFERLAFFCVDRDSGKEEFGGKIVFNRIVELKESKEKKVNLAK</sequence>
<keyword evidence="14" id="KW-1185">Reference proteome</keyword>
<dbReference type="GO" id="GO:0005829">
    <property type="term" value="C:cytosol"/>
    <property type="evidence" value="ECO:0007669"/>
    <property type="project" value="TreeGrafter"/>
</dbReference>
<keyword evidence="3 9" id="KW-0436">Ligase</keyword>
<evidence type="ECO:0000259" key="10">
    <source>
        <dbReference type="Pfam" id="PF00749"/>
    </source>
</evidence>
<dbReference type="InterPro" id="IPR020058">
    <property type="entry name" value="Glu/Gln-tRNA-synth_Ib_cat-dom"/>
</dbReference>
<dbReference type="OrthoDB" id="10250478at2759"/>
<dbReference type="Gene3D" id="3.40.50.620">
    <property type="entry name" value="HUPs"/>
    <property type="match status" value="1"/>
</dbReference>